<keyword evidence="2" id="KW-0547">Nucleotide-binding</keyword>
<dbReference type="InterPro" id="IPR027417">
    <property type="entry name" value="P-loop_NTPase"/>
</dbReference>
<dbReference type="SUPFAM" id="SSF52540">
    <property type="entry name" value="P-loop containing nucleoside triphosphate hydrolases"/>
    <property type="match status" value="1"/>
</dbReference>
<dbReference type="GeneID" id="11534921"/>
<sequence length="345" mass="39201">MTDLLDSYSATTAVTDTINANKNVDKVNVLDYYVDDINQNSITNSSSHTKMNGSDSLIVSNSNKSQTHTSVVDTPGMVLLNINSPELNIEDSDVISYQHMKNNNENTPKYSNCIPIKIVTLGDSSVGKTSLLLTYIQNNGNEKNSTDENKIPKVLDEYRHYVEGPYNKQIEFSLWDVSADKKDENYRPFAYDEADIIFICYSIDNPSSLINAENIWVPEVKHFTTGIPIILVGLKRDLYFDDTLDLEDNLILSKEAEEVYKNLKLNGHIQVSSKTNYKVNELFSSTINMLINKKLAETQGASDFMKNIIPTKKKININHLIPIPKLRIKKRDQNVLYYKELMLQL</sequence>
<organism evidence="4 5">
    <name type="scientific">Tetrapisispora phaffii (strain ATCC 24235 / CBS 4417 / NBRC 1672 / NRRL Y-8282 / UCD 70-5)</name>
    <name type="common">Yeast</name>
    <name type="synonym">Fabospora phaffii</name>
    <dbReference type="NCBI Taxonomy" id="1071381"/>
    <lineage>
        <taxon>Eukaryota</taxon>
        <taxon>Fungi</taxon>
        <taxon>Dikarya</taxon>
        <taxon>Ascomycota</taxon>
        <taxon>Saccharomycotina</taxon>
        <taxon>Saccharomycetes</taxon>
        <taxon>Saccharomycetales</taxon>
        <taxon>Saccharomycetaceae</taxon>
        <taxon>Tetrapisispora</taxon>
    </lineage>
</organism>
<dbReference type="OrthoDB" id="8830751at2759"/>
<evidence type="ECO:0000313" key="4">
    <source>
        <dbReference type="EMBL" id="CCE61978.1"/>
    </source>
</evidence>
<dbReference type="GO" id="GO:0003924">
    <property type="term" value="F:GTPase activity"/>
    <property type="evidence" value="ECO:0007669"/>
    <property type="project" value="InterPro"/>
</dbReference>
<name>G8BPP7_TETPH</name>
<protein>
    <submittedName>
        <fullName evidence="4">Uncharacterized protein</fullName>
    </submittedName>
</protein>
<dbReference type="PROSITE" id="PS51420">
    <property type="entry name" value="RHO"/>
    <property type="match status" value="1"/>
</dbReference>
<dbReference type="STRING" id="1071381.G8BPP7"/>
<dbReference type="GO" id="GO:0005525">
    <property type="term" value="F:GTP binding"/>
    <property type="evidence" value="ECO:0007669"/>
    <property type="project" value="UniProtKB-KW"/>
</dbReference>
<dbReference type="GO" id="GO:0007264">
    <property type="term" value="P:small GTPase-mediated signal transduction"/>
    <property type="evidence" value="ECO:0007669"/>
    <property type="project" value="InterPro"/>
</dbReference>
<dbReference type="PROSITE" id="PS51421">
    <property type="entry name" value="RAS"/>
    <property type="match status" value="1"/>
</dbReference>
<dbReference type="PROSITE" id="PS51419">
    <property type="entry name" value="RAB"/>
    <property type="match status" value="1"/>
</dbReference>
<dbReference type="EMBL" id="HE612857">
    <property type="protein sequence ID" value="CCE61978.1"/>
    <property type="molecule type" value="Genomic_DNA"/>
</dbReference>
<dbReference type="Pfam" id="PF00071">
    <property type="entry name" value="Ras"/>
    <property type="match status" value="1"/>
</dbReference>
<dbReference type="InterPro" id="IPR003578">
    <property type="entry name" value="Small_GTPase_Rho"/>
</dbReference>
<dbReference type="PRINTS" id="PR00449">
    <property type="entry name" value="RASTRNSFRMNG"/>
</dbReference>
<dbReference type="RefSeq" id="XP_003684412.1">
    <property type="nucleotide sequence ID" value="XM_003684364.1"/>
</dbReference>
<dbReference type="NCBIfam" id="TIGR00231">
    <property type="entry name" value="small_GTP"/>
    <property type="match status" value="1"/>
</dbReference>
<keyword evidence="5" id="KW-1185">Reference proteome</keyword>
<dbReference type="KEGG" id="tpf:TPHA_0B03060"/>
<evidence type="ECO:0000256" key="1">
    <source>
        <dbReference type="ARBA" id="ARBA00022481"/>
    </source>
</evidence>
<dbReference type="AlphaFoldDB" id="G8BPP7"/>
<evidence type="ECO:0000313" key="5">
    <source>
        <dbReference type="Proteomes" id="UP000005666"/>
    </source>
</evidence>
<keyword evidence="3" id="KW-0342">GTP-binding</keyword>
<dbReference type="SMART" id="SM00174">
    <property type="entry name" value="RHO"/>
    <property type="match status" value="1"/>
</dbReference>
<dbReference type="Gene3D" id="3.40.50.300">
    <property type="entry name" value="P-loop containing nucleotide triphosphate hydrolases"/>
    <property type="match status" value="1"/>
</dbReference>
<dbReference type="Proteomes" id="UP000005666">
    <property type="component" value="Chromosome 2"/>
</dbReference>
<dbReference type="HOGENOM" id="CLU_041217_21_1_1"/>
<accession>G8BPP7</accession>
<proteinExistence type="predicted"/>
<keyword evidence="1" id="KW-0488">Methylation</keyword>
<evidence type="ECO:0000256" key="3">
    <source>
        <dbReference type="ARBA" id="ARBA00023134"/>
    </source>
</evidence>
<gene>
    <name evidence="4" type="primary">TPHA0B03060</name>
    <name evidence="4" type="ordered locus">TPHA_0B03060</name>
</gene>
<dbReference type="eggNOG" id="KOG0393">
    <property type="taxonomic scope" value="Eukaryota"/>
</dbReference>
<dbReference type="SMART" id="SM00175">
    <property type="entry name" value="RAB"/>
    <property type="match status" value="1"/>
</dbReference>
<reference evidence="4 5" key="1">
    <citation type="journal article" date="2011" name="Proc. Natl. Acad. Sci. U.S.A.">
        <title>Evolutionary erosion of yeast sex chromosomes by mating-type switching accidents.</title>
        <authorList>
            <person name="Gordon J.L."/>
            <person name="Armisen D."/>
            <person name="Proux-Wera E."/>
            <person name="Oheigeartaigh S.S."/>
            <person name="Byrne K.P."/>
            <person name="Wolfe K.H."/>
        </authorList>
    </citation>
    <scope>NUCLEOTIDE SEQUENCE [LARGE SCALE GENOMIC DNA]</scope>
    <source>
        <strain evidence="5">ATCC 24235 / CBS 4417 / NBRC 1672 / NRRL Y-8282 / UCD 70-5</strain>
    </source>
</reference>
<dbReference type="InterPro" id="IPR001806">
    <property type="entry name" value="Small_GTPase"/>
</dbReference>
<dbReference type="InterPro" id="IPR005225">
    <property type="entry name" value="Small_GTP-bd"/>
</dbReference>
<evidence type="ECO:0000256" key="2">
    <source>
        <dbReference type="ARBA" id="ARBA00022741"/>
    </source>
</evidence>
<dbReference type="PANTHER" id="PTHR24072">
    <property type="entry name" value="RHO FAMILY GTPASE"/>
    <property type="match status" value="1"/>
</dbReference>